<sequence length="120" mass="13846">MGLLPPRKKSNLLFKSRSSTSKRLQEDPLNANPLPYEAQRLKMRILNAHPKPMLRFSMSRMRHVVAQLPVEVPVELRKKGVVSSRVSGRNVPLTRSMWDQKMNKYKKSKLDIIGEGIYYG</sequence>
<dbReference type="EMBL" id="JBIMZQ010000033">
    <property type="protein sequence ID" value="KAL3661968.1"/>
    <property type="molecule type" value="Genomic_DNA"/>
</dbReference>
<evidence type="ECO:0000313" key="2">
    <source>
        <dbReference type="EMBL" id="KAL3661968.1"/>
    </source>
</evidence>
<proteinExistence type="predicted"/>
<gene>
    <name evidence="2" type="ORF">V7S43_012775</name>
</gene>
<reference evidence="2 3" key="1">
    <citation type="submission" date="2024-09" db="EMBL/GenBank/DDBJ databases">
        <title>Genome sequencing and assembly of Phytophthora oleae, isolate VK10A, causative agent of rot of olive drupes.</title>
        <authorList>
            <person name="Conti Taguali S."/>
            <person name="Riolo M."/>
            <person name="La Spada F."/>
            <person name="Cacciola S.O."/>
            <person name="Dionisio G."/>
        </authorList>
    </citation>
    <scope>NUCLEOTIDE SEQUENCE [LARGE SCALE GENOMIC DNA]</scope>
    <source>
        <strain evidence="2 3">VK10A</strain>
    </source>
</reference>
<dbReference type="AlphaFoldDB" id="A0ABD3F549"/>
<keyword evidence="3" id="KW-1185">Reference proteome</keyword>
<evidence type="ECO:0000313" key="3">
    <source>
        <dbReference type="Proteomes" id="UP001632037"/>
    </source>
</evidence>
<evidence type="ECO:0000256" key="1">
    <source>
        <dbReference type="SAM" id="MobiDB-lite"/>
    </source>
</evidence>
<organism evidence="2 3">
    <name type="scientific">Phytophthora oleae</name>
    <dbReference type="NCBI Taxonomy" id="2107226"/>
    <lineage>
        <taxon>Eukaryota</taxon>
        <taxon>Sar</taxon>
        <taxon>Stramenopiles</taxon>
        <taxon>Oomycota</taxon>
        <taxon>Peronosporomycetes</taxon>
        <taxon>Peronosporales</taxon>
        <taxon>Peronosporaceae</taxon>
        <taxon>Phytophthora</taxon>
    </lineage>
</organism>
<feature type="compositionally biased region" description="Basic residues" evidence="1">
    <location>
        <begin position="1"/>
        <end position="10"/>
    </location>
</feature>
<comment type="caution">
    <text evidence="2">The sequence shown here is derived from an EMBL/GenBank/DDBJ whole genome shotgun (WGS) entry which is preliminary data.</text>
</comment>
<feature type="region of interest" description="Disordered" evidence="1">
    <location>
        <begin position="1"/>
        <end position="32"/>
    </location>
</feature>
<name>A0ABD3F549_9STRA</name>
<accession>A0ABD3F549</accession>
<protein>
    <submittedName>
        <fullName evidence="2">Uncharacterized protein</fullName>
    </submittedName>
</protein>
<dbReference type="Proteomes" id="UP001632037">
    <property type="component" value="Unassembled WGS sequence"/>
</dbReference>